<dbReference type="AlphaFoldDB" id="A0A0F9SZI4"/>
<evidence type="ECO:0000313" key="1">
    <source>
        <dbReference type="EMBL" id="KKN68007.1"/>
    </source>
</evidence>
<name>A0A0F9SZI4_9ZZZZ</name>
<dbReference type="EMBL" id="LAZR01000460">
    <property type="protein sequence ID" value="KKN68007.1"/>
    <property type="molecule type" value="Genomic_DNA"/>
</dbReference>
<reference evidence="1" key="1">
    <citation type="journal article" date="2015" name="Nature">
        <title>Complex archaea that bridge the gap between prokaryotes and eukaryotes.</title>
        <authorList>
            <person name="Spang A."/>
            <person name="Saw J.H."/>
            <person name="Jorgensen S.L."/>
            <person name="Zaremba-Niedzwiedzka K."/>
            <person name="Martijn J."/>
            <person name="Lind A.E."/>
            <person name="van Eijk R."/>
            <person name="Schleper C."/>
            <person name="Guy L."/>
            <person name="Ettema T.J."/>
        </authorList>
    </citation>
    <scope>NUCLEOTIDE SEQUENCE</scope>
</reference>
<gene>
    <name evidence="1" type="ORF">LCGC14_0455630</name>
</gene>
<sequence>MSTTHHPIDGTIVLHCGHLDAECWHAFRNESPVKFRRKDGTADASEWVCVCGDCFDLYEDKPMGCATIRGDGVWRDNAPTLVQPN</sequence>
<organism evidence="1">
    <name type="scientific">marine sediment metagenome</name>
    <dbReference type="NCBI Taxonomy" id="412755"/>
    <lineage>
        <taxon>unclassified sequences</taxon>
        <taxon>metagenomes</taxon>
        <taxon>ecological metagenomes</taxon>
    </lineage>
</organism>
<comment type="caution">
    <text evidence="1">The sequence shown here is derived from an EMBL/GenBank/DDBJ whole genome shotgun (WGS) entry which is preliminary data.</text>
</comment>
<protein>
    <submittedName>
        <fullName evidence="1">Uncharacterized protein</fullName>
    </submittedName>
</protein>
<proteinExistence type="predicted"/>
<accession>A0A0F9SZI4</accession>